<dbReference type="SMART" id="SM00355">
    <property type="entry name" value="ZnF_C2H2"/>
    <property type="match status" value="2"/>
</dbReference>
<feature type="domain" description="C2H2-type" evidence="2">
    <location>
        <begin position="149"/>
        <end position="173"/>
    </location>
</feature>
<reference evidence="3" key="1">
    <citation type="submission" date="2023-06" db="EMBL/GenBank/DDBJ databases">
        <title>Genome-scale phylogeny and comparative genomics of the fungal order Sordariales.</title>
        <authorList>
            <consortium name="Lawrence Berkeley National Laboratory"/>
            <person name="Hensen N."/>
            <person name="Bonometti L."/>
            <person name="Westerberg I."/>
            <person name="Brannstrom I.O."/>
            <person name="Guillou S."/>
            <person name="Cros-Aarteil S."/>
            <person name="Calhoun S."/>
            <person name="Haridas S."/>
            <person name="Kuo A."/>
            <person name="Mondo S."/>
            <person name="Pangilinan J."/>
            <person name="Riley R."/>
            <person name="Labutti K."/>
            <person name="Andreopoulos B."/>
            <person name="Lipzen A."/>
            <person name="Chen C."/>
            <person name="Yanf M."/>
            <person name="Daum C."/>
            <person name="Ng V."/>
            <person name="Clum A."/>
            <person name="Steindorff A."/>
            <person name="Ohm R."/>
            <person name="Martin F."/>
            <person name="Silar P."/>
            <person name="Natvig D."/>
            <person name="Lalanne C."/>
            <person name="Gautier V."/>
            <person name="Ament-Velasquez S.L."/>
            <person name="Kruys A."/>
            <person name="Hutchinson M.I."/>
            <person name="Powell A.J."/>
            <person name="Barry K."/>
            <person name="Miller A.N."/>
            <person name="Grigoriev I.V."/>
            <person name="Debuchy R."/>
            <person name="Gladieux P."/>
            <person name="Thoren M.H."/>
            <person name="Johannesson H."/>
        </authorList>
    </citation>
    <scope>NUCLEOTIDE SEQUENCE</scope>
    <source>
        <strain evidence="3">CBS 307.81</strain>
    </source>
</reference>
<protein>
    <recommendedName>
        <fullName evidence="2">C2H2-type domain-containing protein</fullName>
    </recommendedName>
</protein>
<feature type="region of interest" description="Disordered" evidence="1">
    <location>
        <begin position="85"/>
        <end position="104"/>
    </location>
</feature>
<dbReference type="AlphaFoldDB" id="A0AA39Z1L0"/>
<evidence type="ECO:0000313" key="3">
    <source>
        <dbReference type="EMBL" id="KAK0662493.1"/>
    </source>
</evidence>
<evidence type="ECO:0000256" key="1">
    <source>
        <dbReference type="SAM" id="MobiDB-lite"/>
    </source>
</evidence>
<sequence length="469" mass="51805">MAMQSTSINLEQLLKQYPHSDFASLYNNLGNYLNLHGKGLAVVPELEDGSRPSSRLSTATTIAENDNMSCAARLKPLPPISHQRRYGRRSLGATTARPRASSPATMASKDDYLECPFCSEVGAYTACRRKNDLKRHIRDYHNANTLWTCPKRNCGKTYDCPPGMKQHLKEPSHGNLHQFSDCVATMLCPRVVFACGFTNCKDVFGAPGDDPEKTMNDYFDHVVDHVVANRPNHTWSHSDCFRNLMRQPGVADAWKNRIIKGKDLQWQPHTSIVLRKMLETRHVSDSGLLVLWADRLGSKPFSESTSPVPKLPDSLRLPVYEQCGRCSVNSVLSSPSPSYPNLSPGSPQVPESLADRSTGFDFAAYSGPSTFNQNGNDQTYTIASTLLGVSSNFDNCPQGGYPAKVPVLTVNQEPAASYYYNGSNQDMSGITIDPSCLNPGGQSSWMDLEMEDIDAAHEVDDASTWQNRV</sequence>
<organism evidence="3 4">
    <name type="scientific">Cercophora samala</name>
    <dbReference type="NCBI Taxonomy" id="330535"/>
    <lineage>
        <taxon>Eukaryota</taxon>
        <taxon>Fungi</taxon>
        <taxon>Dikarya</taxon>
        <taxon>Ascomycota</taxon>
        <taxon>Pezizomycotina</taxon>
        <taxon>Sordariomycetes</taxon>
        <taxon>Sordariomycetidae</taxon>
        <taxon>Sordariales</taxon>
        <taxon>Lasiosphaeriaceae</taxon>
        <taxon>Cercophora</taxon>
    </lineage>
</organism>
<evidence type="ECO:0000313" key="4">
    <source>
        <dbReference type="Proteomes" id="UP001174997"/>
    </source>
</evidence>
<evidence type="ECO:0000259" key="2">
    <source>
        <dbReference type="PROSITE" id="PS00028"/>
    </source>
</evidence>
<comment type="caution">
    <text evidence="3">The sequence shown here is derived from an EMBL/GenBank/DDBJ whole genome shotgun (WGS) entry which is preliminary data.</text>
</comment>
<accession>A0AA39Z1L0</accession>
<name>A0AA39Z1L0_9PEZI</name>
<dbReference type="Gene3D" id="3.30.160.60">
    <property type="entry name" value="Classic Zinc Finger"/>
    <property type="match status" value="1"/>
</dbReference>
<keyword evidence="4" id="KW-1185">Reference proteome</keyword>
<dbReference type="PROSITE" id="PS00028">
    <property type="entry name" value="ZINC_FINGER_C2H2_1"/>
    <property type="match status" value="1"/>
</dbReference>
<feature type="region of interest" description="Disordered" evidence="1">
    <location>
        <begin position="334"/>
        <end position="353"/>
    </location>
</feature>
<feature type="compositionally biased region" description="Low complexity" evidence="1">
    <location>
        <begin position="334"/>
        <end position="346"/>
    </location>
</feature>
<gene>
    <name evidence="3" type="ORF">QBC41DRAFT_31396</name>
</gene>
<dbReference type="Proteomes" id="UP001174997">
    <property type="component" value="Unassembled WGS sequence"/>
</dbReference>
<proteinExistence type="predicted"/>
<dbReference type="EMBL" id="JAULSY010000140">
    <property type="protein sequence ID" value="KAK0662493.1"/>
    <property type="molecule type" value="Genomic_DNA"/>
</dbReference>
<dbReference type="InterPro" id="IPR013087">
    <property type="entry name" value="Znf_C2H2_type"/>
</dbReference>